<protein>
    <recommendedName>
        <fullName evidence="3">Nucleotidyltransferase family protein</fullName>
    </recommendedName>
</protein>
<proteinExistence type="predicted"/>
<reference evidence="1" key="1">
    <citation type="submission" date="2024-05" db="EMBL/GenBank/DDBJ databases">
        <title>Whole genome shotgun sequence of Streptomyces hydrogenans NBRC 13475.</title>
        <authorList>
            <person name="Komaki H."/>
            <person name="Tamura T."/>
        </authorList>
    </citation>
    <scope>NUCLEOTIDE SEQUENCE</scope>
    <source>
        <strain evidence="1">NBRC 13475</strain>
    </source>
</reference>
<dbReference type="Gene3D" id="3.30.460.40">
    <property type="match status" value="1"/>
</dbReference>
<dbReference type="InterPro" id="IPR043519">
    <property type="entry name" value="NT_sf"/>
</dbReference>
<organism evidence="1 2">
    <name type="scientific">Streptomyces hydrogenans</name>
    <dbReference type="NCBI Taxonomy" id="1873719"/>
    <lineage>
        <taxon>Bacteria</taxon>
        <taxon>Bacillati</taxon>
        <taxon>Actinomycetota</taxon>
        <taxon>Actinomycetes</taxon>
        <taxon>Kitasatosporales</taxon>
        <taxon>Streptomycetaceae</taxon>
        <taxon>Streptomyces</taxon>
    </lineage>
</organism>
<dbReference type="EMBL" id="BNDW01000102">
    <property type="protein sequence ID" value="GHI26445.1"/>
    <property type="molecule type" value="Genomic_DNA"/>
</dbReference>
<name>A0ABQ3PN47_9ACTN</name>
<dbReference type="Proteomes" id="UP001052739">
    <property type="component" value="Unassembled WGS sequence"/>
</dbReference>
<evidence type="ECO:0000313" key="2">
    <source>
        <dbReference type="Proteomes" id="UP001052739"/>
    </source>
</evidence>
<dbReference type="InterPro" id="IPR039498">
    <property type="entry name" value="NTP_transf_5"/>
</dbReference>
<accession>A0ABQ3PN47</accession>
<keyword evidence="2" id="KW-1185">Reference proteome</keyword>
<evidence type="ECO:0008006" key="3">
    <source>
        <dbReference type="Google" id="ProtNLM"/>
    </source>
</evidence>
<evidence type="ECO:0000313" key="1">
    <source>
        <dbReference type="EMBL" id="GHI26445.1"/>
    </source>
</evidence>
<gene>
    <name evidence="1" type="ORF">Shyd_78160</name>
</gene>
<sequence length="213" mass="23262">MNLTAHTRDGGGAADLLPPDHTQAILEVTKEVGAALKGSGCPFALVGSVAAYAYGIPVRLQHDTDFAVRAEDSETVVKLLRGRGIEIVDPPEDWLVKARSGGEHIDLIFALAGRSVTRELLDRAWILPVDSVHLPVIDPTDLMTSRLAALSEHHCDYGALLPVARGLRERVDWDRVGEETRDRPMAVAFLYLLRLLGVLPHPPTARDEADDRD</sequence>
<comment type="caution">
    <text evidence="1">The sequence shown here is derived from an EMBL/GenBank/DDBJ whole genome shotgun (WGS) entry which is preliminary data.</text>
</comment>
<dbReference type="Pfam" id="PF14907">
    <property type="entry name" value="NTP_transf_5"/>
    <property type="match status" value="1"/>
</dbReference>
<dbReference type="RefSeq" id="WP_190226635.1">
    <property type="nucleotide sequence ID" value="NZ_BNBS01000232.1"/>
</dbReference>
<dbReference type="SUPFAM" id="SSF81301">
    <property type="entry name" value="Nucleotidyltransferase"/>
    <property type="match status" value="1"/>
</dbReference>